<evidence type="ECO:0000313" key="2">
    <source>
        <dbReference type="Proteomes" id="UP000756132"/>
    </source>
</evidence>
<name>A0A9Q8P2S0_PASFU</name>
<proteinExistence type="predicted"/>
<dbReference type="Gene3D" id="3.30.70.100">
    <property type="match status" value="1"/>
</dbReference>
<dbReference type="RefSeq" id="XP_047755362.1">
    <property type="nucleotide sequence ID" value="XM_047901002.1"/>
</dbReference>
<dbReference type="GeneID" id="71981732"/>
<dbReference type="InterPro" id="IPR011008">
    <property type="entry name" value="Dimeric_a/b-barrel"/>
</dbReference>
<gene>
    <name evidence="1" type="ORF">CLAFUR5_01854</name>
</gene>
<dbReference type="KEGG" id="ffu:CLAFUR5_01854"/>
<reference evidence="1" key="2">
    <citation type="journal article" date="2022" name="Microb. Genom.">
        <title>A chromosome-scale genome assembly of the tomato pathogen Cladosporium fulvum reveals a compartmentalized genome architecture and the presence of a dispensable chromosome.</title>
        <authorList>
            <person name="Zaccaron A.Z."/>
            <person name="Chen L.H."/>
            <person name="Samaras A."/>
            <person name="Stergiopoulos I."/>
        </authorList>
    </citation>
    <scope>NUCLEOTIDE SEQUENCE</scope>
    <source>
        <strain evidence="1">Race5_Kim</strain>
    </source>
</reference>
<dbReference type="AlphaFoldDB" id="A0A9Q8P2S0"/>
<reference evidence="1" key="1">
    <citation type="submission" date="2021-12" db="EMBL/GenBank/DDBJ databases">
        <authorList>
            <person name="Zaccaron A."/>
            <person name="Stergiopoulos I."/>
        </authorList>
    </citation>
    <scope>NUCLEOTIDE SEQUENCE</scope>
    <source>
        <strain evidence="1">Race5_Kim</strain>
    </source>
</reference>
<dbReference type="OrthoDB" id="2851338at2759"/>
<keyword evidence="2" id="KW-1185">Reference proteome</keyword>
<dbReference type="SUPFAM" id="SSF54909">
    <property type="entry name" value="Dimeric alpha+beta barrel"/>
    <property type="match status" value="1"/>
</dbReference>
<protein>
    <submittedName>
        <fullName evidence="1">Uncharacterized protein</fullName>
    </submittedName>
</protein>
<sequence length="224" mass="25171">MAQSGYEEVYIETTRELPVFERRDTTDAGLLQLSLPNLSTLSCYDAKDDLTPLSRLVFQLPDISLLAQFDEQAQSRFGGTSTAWEQSVLEASVSPARKIYRNVSATGQSASLAPIHLAVSTRIDEADDESFNEWYESEHVVMMGKIPGWVRTRRFKRLRAYGEDLPAGQTEYLAIYEFQAENGLQGPIHKAASATPGTANVRAMLRWKENRTWKHLATVDLRGQ</sequence>
<dbReference type="EMBL" id="CP090163">
    <property type="protein sequence ID" value="UJO10996.1"/>
    <property type="molecule type" value="Genomic_DNA"/>
</dbReference>
<dbReference type="Proteomes" id="UP000756132">
    <property type="component" value="Chromosome 1"/>
</dbReference>
<organism evidence="1 2">
    <name type="scientific">Passalora fulva</name>
    <name type="common">Tomato leaf mold</name>
    <name type="synonym">Cladosporium fulvum</name>
    <dbReference type="NCBI Taxonomy" id="5499"/>
    <lineage>
        <taxon>Eukaryota</taxon>
        <taxon>Fungi</taxon>
        <taxon>Dikarya</taxon>
        <taxon>Ascomycota</taxon>
        <taxon>Pezizomycotina</taxon>
        <taxon>Dothideomycetes</taxon>
        <taxon>Dothideomycetidae</taxon>
        <taxon>Mycosphaerellales</taxon>
        <taxon>Mycosphaerellaceae</taxon>
        <taxon>Fulvia</taxon>
    </lineage>
</organism>
<evidence type="ECO:0000313" key="1">
    <source>
        <dbReference type="EMBL" id="UJO10996.1"/>
    </source>
</evidence>
<accession>A0A9Q8P2S0</accession>